<organism evidence="1">
    <name type="scientific">Staphylococcus aureus</name>
    <dbReference type="NCBI Taxonomy" id="1280"/>
    <lineage>
        <taxon>Bacteria</taxon>
        <taxon>Bacillati</taxon>
        <taxon>Bacillota</taxon>
        <taxon>Bacilli</taxon>
        <taxon>Bacillales</taxon>
        <taxon>Staphylococcaceae</taxon>
        <taxon>Staphylococcus</taxon>
    </lineage>
</organism>
<proteinExistence type="predicted"/>
<gene>
    <name evidence="1" type="ORF">SUM_0017p2</name>
</gene>
<dbReference type="Pfam" id="PF02534">
    <property type="entry name" value="T4SS-DNA_transf"/>
    <property type="match status" value="1"/>
</dbReference>
<sequence length="55" mass="6459">MLFLMLLLKNQQSIVVTDPSGEVYEKTSNIKRMQGFDVRVVNFKNFLASDRQNFF</sequence>
<dbReference type="GO" id="GO:0016020">
    <property type="term" value="C:membrane"/>
    <property type="evidence" value="ECO:0007669"/>
    <property type="project" value="InterPro"/>
</dbReference>
<dbReference type="EMBL" id="CP002145">
    <property type="protein sequence ID" value="ADM29093.1"/>
    <property type="molecule type" value="Genomic_DNA"/>
</dbReference>
<evidence type="ECO:0000313" key="1">
    <source>
        <dbReference type="EMBL" id="ADM29093.1"/>
    </source>
</evidence>
<dbReference type="InterPro" id="IPR003688">
    <property type="entry name" value="TraG/VirD4"/>
</dbReference>
<accession>E4PYE7</accession>
<protein>
    <submittedName>
        <fullName evidence="1">TraG/TraD family</fullName>
    </submittedName>
</protein>
<dbReference type="AlphaFoldDB" id="E4PYE7"/>
<name>E4PYE7_STAAU</name>
<geneLocation type="plasmid" evidence="1">
    <name>p18813-P03</name>
</geneLocation>
<keyword evidence="1" id="KW-0614">Plasmid</keyword>
<reference evidence="1" key="1">
    <citation type="journal article" date="2010" name="J. Clin. Microbiol.">
        <title>Complete nucleotide sequence analysis of plasmids in strains of Staphylococcus aureus clone USA300 reveals a high level of identity among isolates with closely related core genome sequences.</title>
        <authorList>
            <person name="Kennedy A.D."/>
            <person name="Porcella S.F."/>
            <person name="Martens C."/>
            <person name="Whitney A.R."/>
            <person name="Braughton K.R."/>
            <person name="Chen L."/>
            <person name="Craig C.T."/>
            <person name="Tenover F.C."/>
            <person name="Kreiswirth B.N."/>
            <person name="Musser J.M."/>
            <person name="Deleo F.R."/>
        </authorList>
    </citation>
    <scope>NUCLEOTIDE SEQUENCE</scope>
    <source>
        <strain evidence="1">18813</strain>
        <plasmid evidence="1">p18813-P03</plasmid>
    </source>
</reference>